<evidence type="ECO:0000256" key="13">
    <source>
        <dbReference type="PIRSR" id="PIRSR001492-3"/>
    </source>
</evidence>
<keyword evidence="17" id="KW-1185">Reference proteome</keyword>
<protein>
    <recommendedName>
        <fullName evidence="9 10">2,3-bisphosphoglycerate-independent phosphoglycerate mutase</fullName>
        <shortName evidence="9">BPG-independent PGAM</shortName>
        <shortName evidence="9">Phosphoglyceromutase</shortName>
        <shortName evidence="9">iPGM</shortName>
        <ecNumber evidence="9 10">5.4.2.12</ecNumber>
    </recommendedName>
</protein>
<accession>A0A8H2MDB1</accession>
<evidence type="ECO:0000256" key="6">
    <source>
        <dbReference type="ARBA" id="ARBA00023152"/>
    </source>
</evidence>
<evidence type="ECO:0000256" key="4">
    <source>
        <dbReference type="ARBA" id="ARBA00008819"/>
    </source>
</evidence>
<comment type="catalytic activity">
    <reaction evidence="1 9">
        <text>(2R)-2-phosphoglycerate = (2R)-3-phosphoglycerate</text>
        <dbReference type="Rhea" id="RHEA:15901"/>
        <dbReference type="ChEBI" id="CHEBI:58272"/>
        <dbReference type="ChEBI" id="CHEBI:58289"/>
        <dbReference type="EC" id="5.4.2.12"/>
    </reaction>
</comment>
<dbReference type="Gene3D" id="3.40.720.10">
    <property type="entry name" value="Alkaline Phosphatase, subunit A"/>
    <property type="match status" value="1"/>
</dbReference>
<name>A0A8H2MDB1_9FIRM</name>
<evidence type="ECO:0000256" key="9">
    <source>
        <dbReference type="HAMAP-Rule" id="MF_01038"/>
    </source>
</evidence>
<dbReference type="GO" id="GO:0006007">
    <property type="term" value="P:glucose catabolic process"/>
    <property type="evidence" value="ECO:0007669"/>
    <property type="project" value="InterPro"/>
</dbReference>
<dbReference type="UniPathway" id="UPA00109">
    <property type="reaction ID" value="UER00186"/>
</dbReference>
<feature type="binding site" evidence="9 12">
    <location>
        <position position="184"/>
    </location>
    <ligand>
        <name>substrate</name>
    </ligand>
</feature>
<evidence type="ECO:0000313" key="16">
    <source>
        <dbReference type="EMBL" id="VFB15620.1"/>
    </source>
</evidence>
<feature type="domain" description="BPG-independent PGAM N-terminal" evidence="15">
    <location>
        <begin position="81"/>
        <end position="292"/>
    </location>
</feature>
<dbReference type="EMBL" id="CAACYI010000001">
    <property type="protein sequence ID" value="VFB15620.1"/>
    <property type="molecule type" value="Genomic_DNA"/>
</dbReference>
<dbReference type="HAMAP" id="MF_01038">
    <property type="entry name" value="GpmI"/>
    <property type="match status" value="1"/>
</dbReference>
<dbReference type="InterPro" id="IPR006124">
    <property type="entry name" value="Metalloenzyme"/>
</dbReference>
<dbReference type="PIRSF" id="PIRSF001492">
    <property type="entry name" value="IPGAM"/>
    <property type="match status" value="1"/>
</dbReference>
<comment type="cofactor">
    <cofactor evidence="9">
        <name>Mn(2+)</name>
        <dbReference type="ChEBI" id="CHEBI:29035"/>
    </cofactor>
    <text evidence="9">Binds 2 manganese ions per subunit.</text>
</comment>
<evidence type="ECO:0000256" key="7">
    <source>
        <dbReference type="ARBA" id="ARBA00023211"/>
    </source>
</evidence>
<dbReference type="SUPFAM" id="SSF53649">
    <property type="entry name" value="Alkaline phosphatase-like"/>
    <property type="match status" value="1"/>
</dbReference>
<dbReference type="PANTHER" id="PTHR31637:SF0">
    <property type="entry name" value="2,3-BISPHOSPHOGLYCERATE-INDEPENDENT PHOSPHOGLYCERATE MUTASE"/>
    <property type="match status" value="1"/>
</dbReference>
<feature type="domain" description="Metalloenzyme" evidence="14">
    <location>
        <begin position="4"/>
        <end position="491"/>
    </location>
</feature>
<feature type="binding site" evidence="9 13">
    <location>
        <position position="11"/>
    </location>
    <ligand>
        <name>Mn(2+)</name>
        <dbReference type="ChEBI" id="CHEBI:29035"/>
        <label>2</label>
    </ligand>
</feature>
<feature type="binding site" evidence="9 12">
    <location>
        <position position="190"/>
    </location>
    <ligand>
        <name>substrate</name>
    </ligand>
</feature>
<dbReference type="NCBIfam" id="TIGR01307">
    <property type="entry name" value="pgm_bpd_ind"/>
    <property type="match status" value="1"/>
</dbReference>
<dbReference type="PANTHER" id="PTHR31637">
    <property type="entry name" value="2,3-BISPHOSPHOGLYCERATE-INDEPENDENT PHOSPHOGLYCERATE MUTASE"/>
    <property type="match status" value="1"/>
</dbReference>
<sequence>MPSPVMLIILDGFGLAGPGPGNAASLAKTPNLDALMARWPQSKIQASSQYVGLPQGQMGNSEVGHMNIGAGRVIYQSLTKIDRDIGQGDFYKKPVLRQAIQEALDKGKSLHLMGLLSKGGVHSHQRHLFAILKLCKDMGLDRVYVHAFLDGRDVSPYDGLEDLKRLKEEMERLGLGKLASVTGRYFAMDRDQRYDRVEKAYRAICLGQGQKTGDFIKSLEEKYQEGETDEFVQAMVAQDYSGMDPEDSIVFFNFRPDRARQLTRAFVDPDFSAFDRPIHYRGYFATMTNYDKEIQGVHVIYRDEKIANTLGAYLAHCGKRQLRIAETEKYAHVTFFFNGGVEEPNPNEDRILVPSPKVATYDLKPEMSAVEVTDKLVEAILSGKYNFILLNFANPDMVGHTGVVSAAVKAVETVDTCLGRILRALDQVDGQALITADHGNCEVMVDEKGQAMTSHTTNPVPLVGYKVNGRLKDGALCDLAPTILDIMGLEKPEEMTGTSLRMEEI</sequence>
<dbReference type="GO" id="GO:0030145">
    <property type="term" value="F:manganese ion binding"/>
    <property type="evidence" value="ECO:0007669"/>
    <property type="project" value="UniProtKB-UniRule"/>
</dbReference>
<evidence type="ECO:0000256" key="8">
    <source>
        <dbReference type="ARBA" id="ARBA00023235"/>
    </source>
</evidence>
<dbReference type="SUPFAM" id="SSF64158">
    <property type="entry name" value="2,3-Bisphosphoglycerate-independent phosphoglycerate mutase, substrate-binding domain"/>
    <property type="match status" value="1"/>
</dbReference>
<evidence type="ECO:0000256" key="3">
    <source>
        <dbReference type="ARBA" id="ARBA00004798"/>
    </source>
</evidence>
<keyword evidence="8 9" id="KW-0413">Isomerase</keyword>
<evidence type="ECO:0000256" key="1">
    <source>
        <dbReference type="ARBA" id="ARBA00000370"/>
    </source>
</evidence>
<keyword evidence="6 9" id="KW-0324">Glycolysis</keyword>
<proteinExistence type="inferred from homology"/>
<comment type="pathway">
    <text evidence="3 9">Carbohydrate degradation; glycolysis; pyruvate from D-glyceraldehyde 3-phosphate: step 3/5.</text>
</comment>
<comment type="similarity">
    <text evidence="4 9">Belongs to the BPG-independent phosphoglycerate mutase family.</text>
</comment>
<comment type="function">
    <text evidence="2 9">Catalyzes the interconversion of 2-phosphoglycerate and 3-phosphoglycerate.</text>
</comment>
<evidence type="ECO:0000256" key="2">
    <source>
        <dbReference type="ARBA" id="ARBA00002315"/>
    </source>
</evidence>
<gene>
    <name evidence="9 16" type="primary">gpmI</name>
    <name evidence="16" type="ORF">NCTC13150_00119</name>
</gene>
<comment type="caution">
    <text evidence="16">The sequence shown here is derived from an EMBL/GenBank/DDBJ whole genome shotgun (WGS) entry which is preliminary data.</text>
</comment>
<keyword evidence="5 9" id="KW-0479">Metal-binding</keyword>
<feature type="binding site" evidence="9 13">
    <location>
        <position position="438"/>
    </location>
    <ligand>
        <name>Mn(2+)</name>
        <dbReference type="ChEBI" id="CHEBI:29035"/>
        <label>2</label>
    </ligand>
</feature>
<reference evidence="16 17" key="1">
    <citation type="submission" date="2019-02" db="EMBL/GenBank/DDBJ databases">
        <authorList>
            <consortium name="Pathogen Informatics"/>
        </authorList>
    </citation>
    <scope>NUCLEOTIDE SEQUENCE [LARGE SCALE GENOMIC DNA]</scope>
    <source>
        <strain evidence="16 17">3012STDY7089603</strain>
    </source>
</reference>
<dbReference type="InterPro" id="IPR005995">
    <property type="entry name" value="Pgm_bpd_ind"/>
</dbReference>
<evidence type="ECO:0000259" key="15">
    <source>
        <dbReference type="Pfam" id="PF06415"/>
    </source>
</evidence>
<evidence type="ECO:0000256" key="5">
    <source>
        <dbReference type="ARBA" id="ARBA00022723"/>
    </source>
</evidence>
<feature type="binding site" evidence="9 13">
    <location>
        <position position="396"/>
    </location>
    <ligand>
        <name>Mn(2+)</name>
        <dbReference type="ChEBI" id="CHEBI:29035"/>
        <label>1</label>
    </ligand>
</feature>
<dbReference type="Pfam" id="PF01676">
    <property type="entry name" value="Metalloenzyme"/>
    <property type="match status" value="1"/>
</dbReference>
<feature type="binding site" evidence="9 12">
    <location>
        <position position="329"/>
    </location>
    <ligand>
        <name>substrate</name>
    </ligand>
</feature>
<dbReference type="GO" id="GO:0004619">
    <property type="term" value="F:phosphoglycerate mutase activity"/>
    <property type="evidence" value="ECO:0007669"/>
    <property type="project" value="UniProtKB-UniRule"/>
</dbReference>
<feature type="binding site" evidence="9 12">
    <location>
        <position position="122"/>
    </location>
    <ligand>
        <name>substrate</name>
    </ligand>
</feature>
<dbReference type="Gene3D" id="3.40.1450.10">
    <property type="entry name" value="BPG-independent phosphoglycerate mutase, domain B"/>
    <property type="match status" value="1"/>
</dbReference>
<dbReference type="InterPro" id="IPR011258">
    <property type="entry name" value="BPG-indep_PGM_N"/>
</dbReference>
<dbReference type="GO" id="GO:0006096">
    <property type="term" value="P:glycolytic process"/>
    <property type="evidence" value="ECO:0007669"/>
    <property type="project" value="UniProtKB-UniRule"/>
</dbReference>
<keyword evidence="7 9" id="KW-0464">Manganese</keyword>
<dbReference type="EC" id="5.4.2.12" evidence="9 10"/>
<evidence type="ECO:0000313" key="17">
    <source>
        <dbReference type="Proteomes" id="UP000377798"/>
    </source>
</evidence>
<comment type="subunit">
    <text evidence="9">Monomer.</text>
</comment>
<feature type="active site" description="Phosphoserine intermediate" evidence="9 11">
    <location>
        <position position="61"/>
    </location>
</feature>
<feature type="binding site" evidence="9 13">
    <location>
        <position position="400"/>
    </location>
    <ligand>
        <name>Mn(2+)</name>
        <dbReference type="ChEBI" id="CHEBI:29035"/>
        <label>1</label>
    </ligand>
</feature>
<feature type="binding site" evidence="9 12">
    <location>
        <begin position="152"/>
        <end position="153"/>
    </location>
    <ligand>
        <name>substrate</name>
    </ligand>
</feature>
<dbReference type="AlphaFoldDB" id="A0A8H2MDB1"/>
<dbReference type="CDD" id="cd16010">
    <property type="entry name" value="iPGM"/>
    <property type="match status" value="1"/>
</dbReference>
<organism evidence="16 17">
    <name type="scientific">Urinicoccus massiliensis</name>
    <dbReference type="NCBI Taxonomy" id="1723382"/>
    <lineage>
        <taxon>Bacteria</taxon>
        <taxon>Bacillati</taxon>
        <taxon>Bacillota</taxon>
        <taxon>Tissierellia</taxon>
        <taxon>Tissierellales</taxon>
        <taxon>Peptoniphilaceae</taxon>
        <taxon>Urinicoccus</taxon>
    </lineage>
</organism>
<dbReference type="GO" id="GO:0005829">
    <property type="term" value="C:cytosol"/>
    <property type="evidence" value="ECO:0007669"/>
    <property type="project" value="TreeGrafter"/>
</dbReference>
<evidence type="ECO:0000256" key="11">
    <source>
        <dbReference type="PIRSR" id="PIRSR001492-1"/>
    </source>
</evidence>
<feature type="binding site" evidence="9 13">
    <location>
        <position position="437"/>
    </location>
    <ligand>
        <name>Mn(2+)</name>
        <dbReference type="ChEBI" id="CHEBI:29035"/>
        <label>2</label>
    </ligand>
</feature>
<dbReference type="FunFam" id="3.40.1450.10:FF:000002">
    <property type="entry name" value="2,3-bisphosphoglycerate-independent phosphoglycerate mutase"/>
    <property type="match status" value="1"/>
</dbReference>
<dbReference type="InterPro" id="IPR017850">
    <property type="entry name" value="Alkaline_phosphatase_core_sf"/>
</dbReference>
<dbReference type="Proteomes" id="UP000377798">
    <property type="component" value="Unassembled WGS sequence"/>
</dbReference>
<dbReference type="InterPro" id="IPR036646">
    <property type="entry name" value="PGAM_B_sf"/>
</dbReference>
<feature type="binding site" evidence="9 13">
    <location>
        <position position="455"/>
    </location>
    <ligand>
        <name>Mn(2+)</name>
        <dbReference type="ChEBI" id="CHEBI:29035"/>
        <label>1</label>
    </ligand>
</feature>
<feature type="binding site" evidence="9 12">
    <location>
        <begin position="255"/>
        <end position="258"/>
    </location>
    <ligand>
        <name>substrate</name>
    </ligand>
</feature>
<feature type="binding site" evidence="9 13">
    <location>
        <position position="61"/>
    </location>
    <ligand>
        <name>Mn(2+)</name>
        <dbReference type="ChEBI" id="CHEBI:29035"/>
        <label>2</label>
    </ligand>
</feature>
<evidence type="ECO:0000259" key="14">
    <source>
        <dbReference type="Pfam" id="PF01676"/>
    </source>
</evidence>
<evidence type="ECO:0000256" key="10">
    <source>
        <dbReference type="NCBIfam" id="TIGR01307"/>
    </source>
</evidence>
<dbReference type="Pfam" id="PF06415">
    <property type="entry name" value="iPGM_N"/>
    <property type="match status" value="1"/>
</dbReference>
<evidence type="ECO:0000256" key="12">
    <source>
        <dbReference type="PIRSR" id="PIRSR001492-2"/>
    </source>
</evidence>